<feature type="domain" description="Phosphoribosyltransferase" evidence="9">
    <location>
        <begin position="145"/>
        <end position="250"/>
    </location>
</feature>
<dbReference type="PANTHER" id="PTHR10210">
    <property type="entry name" value="RIBOSE-PHOSPHATE DIPHOSPHOKINASE FAMILY MEMBER"/>
    <property type="match status" value="1"/>
</dbReference>
<evidence type="ECO:0000259" key="9">
    <source>
        <dbReference type="Pfam" id="PF00156"/>
    </source>
</evidence>
<dbReference type="GO" id="GO:0006164">
    <property type="term" value="P:purine nucleotide biosynthetic process"/>
    <property type="evidence" value="ECO:0007669"/>
    <property type="project" value="TreeGrafter"/>
</dbReference>
<dbReference type="FunFam" id="3.40.50.2020:FF:000014">
    <property type="entry name" value="Ribose-phosphate pyrophosphokinase 1"/>
    <property type="match status" value="1"/>
</dbReference>
<accession>A0A2R6ACF3</accession>
<dbReference type="EC" id="2.7.6.1" evidence="1"/>
<evidence type="ECO:0000256" key="1">
    <source>
        <dbReference type="ARBA" id="ARBA00013247"/>
    </source>
</evidence>
<evidence type="ECO:0000256" key="6">
    <source>
        <dbReference type="ARBA" id="ARBA00022840"/>
    </source>
</evidence>
<dbReference type="InterPro" id="IPR029057">
    <property type="entry name" value="PRTase-like"/>
</dbReference>
<evidence type="ECO:0000256" key="3">
    <source>
        <dbReference type="ARBA" id="ARBA00022727"/>
    </source>
</evidence>
<dbReference type="InterPro" id="IPR000836">
    <property type="entry name" value="PRTase_dom"/>
</dbReference>
<comment type="caution">
    <text evidence="11">The sequence shown here is derived from an EMBL/GenBank/DDBJ whole genome shotgun (WGS) entry which is preliminary data.</text>
</comment>
<keyword evidence="3 8" id="KW-0545">Nucleotide biosynthesis</keyword>
<evidence type="ECO:0000256" key="5">
    <source>
        <dbReference type="ARBA" id="ARBA00022777"/>
    </source>
</evidence>
<evidence type="ECO:0000256" key="4">
    <source>
        <dbReference type="ARBA" id="ARBA00022741"/>
    </source>
</evidence>
<evidence type="ECO:0000256" key="7">
    <source>
        <dbReference type="ARBA" id="ARBA00049535"/>
    </source>
</evidence>
<dbReference type="Pfam" id="PF00156">
    <property type="entry name" value="Pribosyltran"/>
    <property type="match status" value="1"/>
</dbReference>
<dbReference type="GO" id="GO:0000287">
    <property type="term" value="F:magnesium ion binding"/>
    <property type="evidence" value="ECO:0007669"/>
    <property type="project" value="InterPro"/>
</dbReference>
<dbReference type="Proteomes" id="UP000240880">
    <property type="component" value="Unassembled WGS sequence"/>
</dbReference>
<sequence>MNDLVVYGPSSRWLASELAQELECDTMMFQTKIFPDGETYVRLPASPSSKDVILLNTFYPNQDRRIVETLLMCDALRRSGVQNITLIVPYLAYARQDKVFLSGEPISLVPIGRALSCLGVNDVIVVEAHSKEALEALGLNVTNVEVRESMLKALEALKIKPDVIVAPDKKAEIRASWLALKLNAELLVFEKSRDRLTGQVSSQPVKEVNVSQKSVLIVDDIISTGGSVANASSFLKKEGALEIRAMCVHALMVGDAESVLFENGVLAVYGSNTVETKFSKYSVVGELSRALKR</sequence>
<dbReference type="GO" id="GO:0016301">
    <property type="term" value="F:kinase activity"/>
    <property type="evidence" value="ECO:0007669"/>
    <property type="project" value="UniProtKB-KW"/>
</dbReference>
<dbReference type="Pfam" id="PF13793">
    <property type="entry name" value="Pribosyltran_N"/>
    <property type="match status" value="1"/>
</dbReference>
<dbReference type="AlphaFoldDB" id="A0A2R6ACF3"/>
<proteinExistence type="inferred from homology"/>
<evidence type="ECO:0000313" key="12">
    <source>
        <dbReference type="Proteomes" id="UP000240880"/>
    </source>
</evidence>
<dbReference type="InterPro" id="IPR029099">
    <property type="entry name" value="Pribosyltran_N"/>
</dbReference>
<dbReference type="GO" id="GO:0004749">
    <property type="term" value="F:ribose phosphate diphosphokinase activity"/>
    <property type="evidence" value="ECO:0007669"/>
    <property type="project" value="UniProtKB-EC"/>
</dbReference>
<keyword evidence="2" id="KW-0808">Transferase</keyword>
<protein>
    <recommendedName>
        <fullName evidence="1">ribose-phosphate diphosphokinase</fullName>
        <ecNumber evidence="1">2.7.6.1</ecNumber>
    </recommendedName>
</protein>
<dbReference type="Gene3D" id="3.40.50.2020">
    <property type="match status" value="2"/>
</dbReference>
<dbReference type="CDD" id="cd06223">
    <property type="entry name" value="PRTases_typeI"/>
    <property type="match status" value="1"/>
</dbReference>
<dbReference type="GO" id="GO:0005524">
    <property type="term" value="F:ATP binding"/>
    <property type="evidence" value="ECO:0007669"/>
    <property type="project" value="UniProtKB-KW"/>
</dbReference>
<dbReference type="SUPFAM" id="SSF53271">
    <property type="entry name" value="PRTase-like"/>
    <property type="match status" value="2"/>
</dbReference>
<gene>
    <name evidence="11" type="ORF">B9Q01_02505</name>
</gene>
<dbReference type="SMART" id="SM01400">
    <property type="entry name" value="Pribosyltran_N"/>
    <property type="match status" value="1"/>
</dbReference>
<evidence type="ECO:0000313" key="11">
    <source>
        <dbReference type="EMBL" id="PSN84025.1"/>
    </source>
</evidence>
<comment type="similarity">
    <text evidence="8">Belongs to the ribose-phosphate pyrophosphokinase family.</text>
</comment>
<evidence type="ECO:0000259" key="10">
    <source>
        <dbReference type="Pfam" id="PF13793"/>
    </source>
</evidence>
<dbReference type="InterPro" id="IPR005946">
    <property type="entry name" value="Rib-P_diPkinase"/>
</dbReference>
<dbReference type="NCBIfam" id="TIGR01251">
    <property type="entry name" value="ribP_PPkin"/>
    <property type="match status" value="1"/>
</dbReference>
<evidence type="ECO:0000256" key="2">
    <source>
        <dbReference type="ARBA" id="ARBA00022679"/>
    </source>
</evidence>
<reference evidence="11 12" key="1">
    <citation type="submission" date="2017-04" db="EMBL/GenBank/DDBJ databases">
        <title>Novel microbial lineages endemic to geothermal iron-oxide mats fill important gaps in the evolutionary history of Archaea.</title>
        <authorList>
            <person name="Jay Z.J."/>
            <person name="Beam J.P."/>
            <person name="Dlakic M."/>
            <person name="Rusch D.B."/>
            <person name="Kozubal M.A."/>
            <person name="Inskeep W.P."/>
        </authorList>
    </citation>
    <scope>NUCLEOTIDE SEQUENCE [LARGE SCALE GENOMIC DNA]</scope>
    <source>
        <strain evidence="11">OSP_D</strain>
    </source>
</reference>
<dbReference type="GO" id="GO:0002189">
    <property type="term" value="C:ribose phosphate diphosphokinase complex"/>
    <property type="evidence" value="ECO:0007669"/>
    <property type="project" value="TreeGrafter"/>
</dbReference>
<evidence type="ECO:0000256" key="8">
    <source>
        <dbReference type="RuleBase" id="RU004324"/>
    </source>
</evidence>
<dbReference type="PANTHER" id="PTHR10210:SF32">
    <property type="entry name" value="RIBOSE-PHOSPHATE PYROPHOSPHOKINASE 2"/>
    <property type="match status" value="1"/>
</dbReference>
<keyword evidence="5" id="KW-0418">Kinase</keyword>
<dbReference type="EMBL" id="NEXC01000009">
    <property type="protein sequence ID" value="PSN84025.1"/>
    <property type="molecule type" value="Genomic_DNA"/>
</dbReference>
<keyword evidence="4" id="KW-0547">Nucleotide-binding</keyword>
<feature type="domain" description="Ribose-phosphate pyrophosphokinase N-terminal" evidence="10">
    <location>
        <begin position="5"/>
        <end position="110"/>
    </location>
</feature>
<dbReference type="GO" id="GO:0005737">
    <property type="term" value="C:cytoplasm"/>
    <property type="evidence" value="ECO:0007669"/>
    <property type="project" value="TreeGrafter"/>
</dbReference>
<comment type="catalytic activity">
    <reaction evidence="7">
        <text>D-ribose 5-phosphate + ATP = 5-phospho-alpha-D-ribose 1-diphosphate + AMP + H(+)</text>
        <dbReference type="Rhea" id="RHEA:15609"/>
        <dbReference type="ChEBI" id="CHEBI:15378"/>
        <dbReference type="ChEBI" id="CHEBI:30616"/>
        <dbReference type="ChEBI" id="CHEBI:58017"/>
        <dbReference type="ChEBI" id="CHEBI:78346"/>
        <dbReference type="ChEBI" id="CHEBI:456215"/>
        <dbReference type="EC" id="2.7.6.1"/>
    </reaction>
</comment>
<name>A0A2R6ACF3_9ARCH</name>
<organism evidence="11 12">
    <name type="scientific">Candidatus Marsarchaeota G1 archaeon OSP_D</name>
    <dbReference type="NCBI Taxonomy" id="1978155"/>
    <lineage>
        <taxon>Archaea</taxon>
        <taxon>Candidatus Marsarchaeota</taxon>
        <taxon>Candidatus Marsarchaeota group 1</taxon>
    </lineage>
</organism>
<keyword evidence="6" id="KW-0067">ATP-binding</keyword>
<dbReference type="GO" id="GO:0006015">
    <property type="term" value="P:5-phosphoribose 1-diphosphate biosynthetic process"/>
    <property type="evidence" value="ECO:0007669"/>
    <property type="project" value="TreeGrafter"/>
</dbReference>